<evidence type="ECO:0000259" key="2">
    <source>
        <dbReference type="PROSITE" id="PS50003"/>
    </source>
</evidence>
<feature type="compositionally biased region" description="Polar residues" evidence="1">
    <location>
        <begin position="8"/>
        <end position="19"/>
    </location>
</feature>
<feature type="region of interest" description="Disordered" evidence="1">
    <location>
        <begin position="1"/>
        <end position="22"/>
    </location>
</feature>
<dbReference type="InterPro" id="IPR011993">
    <property type="entry name" value="PH-like_dom_sf"/>
</dbReference>
<protein>
    <recommendedName>
        <fullName evidence="2">PH domain-containing protein</fullName>
    </recommendedName>
</protein>
<dbReference type="SUPFAM" id="SSF50729">
    <property type="entry name" value="PH domain-like"/>
    <property type="match status" value="1"/>
</dbReference>
<dbReference type="PANTHER" id="PTHR46265">
    <property type="entry name" value="RHO GTPASE-ACTIVATING PROTEIN 7"/>
    <property type="match status" value="1"/>
</dbReference>
<sequence length="145" mass="15897">MSAPEFRTSYQQVSSSQPPENVGQLKVCRCGSGDSNFQITNKSDAGENSPTTCPSCQVLKSGNLLLSSKGIGWTVWKKRWFILTRTSLVFFRSDPSVPPPRGSEPIVTLGGIDLNNSASMIVKEERKVITVIFPDGRDGRTFTLK</sequence>
<dbReference type="HOGENOM" id="CLU_1789753_0_0_1"/>
<dbReference type="Pfam" id="PF00169">
    <property type="entry name" value="PH"/>
    <property type="match status" value="1"/>
</dbReference>
<name>B4FM76_MAIZE</name>
<dbReference type="PANTHER" id="PTHR46265:SF7">
    <property type="entry name" value="RHO GTPASE ACTIVATION PROTEIN (RHOGAP) WITH PH DOMAIN"/>
    <property type="match status" value="1"/>
</dbReference>
<feature type="domain" description="PH" evidence="2">
    <location>
        <begin position="57"/>
        <end position="145"/>
    </location>
</feature>
<dbReference type="InterPro" id="IPR001849">
    <property type="entry name" value="PH_domain"/>
</dbReference>
<evidence type="ECO:0000313" key="3">
    <source>
        <dbReference type="EMBL" id="ACF83219.1"/>
    </source>
</evidence>
<accession>B4FM76</accession>
<dbReference type="CDD" id="cd00821">
    <property type="entry name" value="PH"/>
    <property type="match status" value="1"/>
</dbReference>
<dbReference type="PROSITE" id="PS50003">
    <property type="entry name" value="PH_DOMAIN"/>
    <property type="match status" value="1"/>
</dbReference>
<organism evidence="3">
    <name type="scientific">Zea mays</name>
    <name type="common">Maize</name>
    <dbReference type="NCBI Taxonomy" id="4577"/>
    <lineage>
        <taxon>Eukaryota</taxon>
        <taxon>Viridiplantae</taxon>
        <taxon>Streptophyta</taxon>
        <taxon>Embryophyta</taxon>
        <taxon>Tracheophyta</taxon>
        <taxon>Spermatophyta</taxon>
        <taxon>Magnoliopsida</taxon>
        <taxon>Liliopsida</taxon>
        <taxon>Poales</taxon>
        <taxon>Poaceae</taxon>
        <taxon>PACMAD clade</taxon>
        <taxon>Panicoideae</taxon>
        <taxon>Andropogonodae</taxon>
        <taxon>Andropogoneae</taxon>
        <taxon>Tripsacinae</taxon>
        <taxon>Zea</taxon>
    </lineage>
</organism>
<proteinExistence type="evidence at transcript level"/>
<dbReference type="EMBL" id="BT038214">
    <property type="protein sequence ID" value="ACF83219.1"/>
    <property type="molecule type" value="mRNA"/>
</dbReference>
<dbReference type="Gene3D" id="2.30.29.30">
    <property type="entry name" value="Pleckstrin-homology domain (PH domain)/Phosphotyrosine-binding domain (PTB)"/>
    <property type="match status" value="1"/>
</dbReference>
<evidence type="ECO:0000256" key="1">
    <source>
        <dbReference type="SAM" id="MobiDB-lite"/>
    </source>
</evidence>
<dbReference type="AlphaFoldDB" id="B4FM76"/>
<reference evidence="3" key="1">
    <citation type="journal article" date="2009" name="PLoS Genet.">
        <title>Sequencing, mapping, and analysis of 27,455 maize full-length cDNAs.</title>
        <authorList>
            <person name="Soderlund C."/>
            <person name="Descour A."/>
            <person name="Kudrna D."/>
            <person name="Bomhoff M."/>
            <person name="Boyd L."/>
            <person name="Currie J."/>
            <person name="Angelova A."/>
            <person name="Collura K."/>
            <person name="Wissotski M."/>
            <person name="Ashley E."/>
            <person name="Morrow D."/>
            <person name="Fernandes J."/>
            <person name="Walbot V."/>
            <person name="Yu Y."/>
        </authorList>
    </citation>
    <scope>NUCLEOTIDE SEQUENCE</scope>
    <source>
        <strain evidence="3">B73</strain>
    </source>
</reference>
<dbReference type="InterPro" id="IPR052799">
    <property type="entry name" value="Rho_GAP_Regulators"/>
</dbReference>